<evidence type="ECO:0000256" key="4">
    <source>
        <dbReference type="SAM" id="MobiDB-lite"/>
    </source>
</evidence>
<dbReference type="Proteomes" id="UP001289374">
    <property type="component" value="Unassembled WGS sequence"/>
</dbReference>
<dbReference type="GO" id="GO:0002939">
    <property type="term" value="P:tRNA N1-guanine methylation"/>
    <property type="evidence" value="ECO:0007669"/>
    <property type="project" value="TreeGrafter"/>
</dbReference>
<keyword evidence="8" id="KW-1185">Reference proteome</keyword>
<dbReference type="InterPro" id="IPR029063">
    <property type="entry name" value="SAM-dependent_MTases_sf"/>
</dbReference>
<evidence type="ECO:0000256" key="5">
    <source>
        <dbReference type="SAM" id="Phobius"/>
    </source>
</evidence>
<keyword evidence="3" id="KW-0819">tRNA processing</keyword>
<dbReference type="InterPro" id="IPR030382">
    <property type="entry name" value="MeTrfase_TRM5/TYW2"/>
</dbReference>
<dbReference type="InterPro" id="IPR056743">
    <property type="entry name" value="TRM5-TYW2-like_MTfase"/>
</dbReference>
<dbReference type="GO" id="GO:0005737">
    <property type="term" value="C:cytoplasm"/>
    <property type="evidence" value="ECO:0007669"/>
    <property type="project" value="TreeGrafter"/>
</dbReference>
<sequence length="535" mass="60167">MDPVKHLGRSKWFACFTPVADDDAPCSRSPTSRKTAHHGFSGSLKSVLLRTPLVRKFRSKRYRRDSCRSGSNPSPKTKKQTSPTHKKSFYKGFSDDNEESFDRQSLFSSTPPSSASSVTSDSSSGSERINGPASLDSRPTRTDNRHTKRADSKCSYNIAAGMFVLLVCLVALVFWGKFFAIVICILTWLFSAPSCGSQDGGWPVNGKVVDSEEYKKRVIMEGFLQRNRPFLRARERLRGHLLNWPRIRNIARVPGDEIDDQLKSLLPNSGDGAEADDESLVALNRTIYGKAEGDREPLNAILYRDELARTFSSRGDVMNPKLSIDIRHCLQVLEALLPKGMIIPSTFEAVEHIAHLNLRDEHLQYKNLVVKAKDTNSCKQVEAIHNEYRTMQLEILAGNKSVVTTLVENGWSFHVDLAAVYWNSRYATERQRLLSCFSDVVCDIFAGVGPIAISAAKKVKRVYVYANGLNPCAVECLERNCVLNKIEMLLGEIFKEIVQAKNMFCLGFMFMDSQRLKIRNLTFTCELELHCRACS</sequence>
<protein>
    <submittedName>
        <fullName evidence="7">tRNA (Guanine(37)-N1)-methyltransferase 1</fullName>
    </submittedName>
</protein>
<keyword evidence="5" id="KW-1133">Transmembrane helix</keyword>
<feature type="transmembrane region" description="Helical" evidence="5">
    <location>
        <begin position="158"/>
        <end position="190"/>
    </location>
</feature>
<proteinExistence type="predicted"/>
<keyword evidence="5" id="KW-0472">Membrane</keyword>
<evidence type="ECO:0000256" key="1">
    <source>
        <dbReference type="ARBA" id="ARBA00022679"/>
    </source>
</evidence>
<comment type="caution">
    <text evidence="7">The sequence shown here is derived from an EMBL/GenBank/DDBJ whole genome shotgun (WGS) entry which is preliminary data.</text>
</comment>
<evidence type="ECO:0000313" key="7">
    <source>
        <dbReference type="EMBL" id="KAK4398429.1"/>
    </source>
</evidence>
<keyword evidence="5" id="KW-0812">Transmembrane</keyword>
<dbReference type="PANTHER" id="PTHR23245:SF43">
    <property type="entry name" value="TRNA (GUANINE(37)-N1)-METHYLTRANSFERASE 2"/>
    <property type="match status" value="1"/>
</dbReference>
<dbReference type="PANTHER" id="PTHR23245">
    <property type="entry name" value="TRNA METHYLTRANSFERASE"/>
    <property type="match status" value="1"/>
</dbReference>
<organism evidence="7 8">
    <name type="scientific">Sesamum angolense</name>
    <dbReference type="NCBI Taxonomy" id="2727404"/>
    <lineage>
        <taxon>Eukaryota</taxon>
        <taxon>Viridiplantae</taxon>
        <taxon>Streptophyta</taxon>
        <taxon>Embryophyta</taxon>
        <taxon>Tracheophyta</taxon>
        <taxon>Spermatophyta</taxon>
        <taxon>Magnoliopsida</taxon>
        <taxon>eudicotyledons</taxon>
        <taxon>Gunneridae</taxon>
        <taxon>Pentapetalae</taxon>
        <taxon>asterids</taxon>
        <taxon>lamiids</taxon>
        <taxon>Lamiales</taxon>
        <taxon>Pedaliaceae</taxon>
        <taxon>Sesamum</taxon>
    </lineage>
</organism>
<evidence type="ECO:0000259" key="6">
    <source>
        <dbReference type="PROSITE" id="PS51684"/>
    </source>
</evidence>
<feature type="region of interest" description="Disordered" evidence="4">
    <location>
        <begin position="20"/>
        <end position="43"/>
    </location>
</feature>
<feature type="domain" description="SAM-dependent methyltransferase TRM5/TYW2-type" evidence="6">
    <location>
        <begin position="347"/>
        <end position="535"/>
    </location>
</feature>
<dbReference type="SUPFAM" id="SSF53335">
    <property type="entry name" value="S-adenosyl-L-methionine-dependent methyltransferases"/>
    <property type="match status" value="1"/>
</dbReference>
<keyword evidence="1" id="KW-0808">Transferase</keyword>
<dbReference type="GO" id="GO:0008175">
    <property type="term" value="F:tRNA methyltransferase activity"/>
    <property type="evidence" value="ECO:0007669"/>
    <property type="project" value="TreeGrafter"/>
</dbReference>
<dbReference type="Gene3D" id="3.40.50.150">
    <property type="entry name" value="Vaccinia Virus protein VP39"/>
    <property type="match status" value="1"/>
</dbReference>
<feature type="compositionally biased region" description="Basic and acidic residues" evidence="4">
    <location>
        <begin position="138"/>
        <end position="150"/>
    </location>
</feature>
<accession>A0AAE1WSA1</accession>
<feature type="region of interest" description="Disordered" evidence="4">
    <location>
        <begin position="59"/>
        <end position="89"/>
    </location>
</feature>
<reference evidence="7" key="2">
    <citation type="journal article" date="2024" name="Plant">
        <title>Genomic evolution and insights into agronomic trait innovations of Sesamum species.</title>
        <authorList>
            <person name="Miao H."/>
            <person name="Wang L."/>
            <person name="Qu L."/>
            <person name="Liu H."/>
            <person name="Sun Y."/>
            <person name="Le M."/>
            <person name="Wang Q."/>
            <person name="Wei S."/>
            <person name="Zheng Y."/>
            <person name="Lin W."/>
            <person name="Duan Y."/>
            <person name="Cao H."/>
            <person name="Xiong S."/>
            <person name="Wang X."/>
            <person name="Wei L."/>
            <person name="Li C."/>
            <person name="Ma Q."/>
            <person name="Ju M."/>
            <person name="Zhao R."/>
            <person name="Li G."/>
            <person name="Mu C."/>
            <person name="Tian Q."/>
            <person name="Mei H."/>
            <person name="Zhang T."/>
            <person name="Gao T."/>
            <person name="Zhang H."/>
        </authorList>
    </citation>
    <scope>NUCLEOTIDE SEQUENCE</scope>
    <source>
        <strain evidence="7">K16</strain>
    </source>
</reference>
<dbReference type="PROSITE" id="PS51684">
    <property type="entry name" value="SAM_MT_TRM5_TYW2"/>
    <property type="match status" value="1"/>
</dbReference>
<dbReference type="Pfam" id="PF25133">
    <property type="entry name" value="TYW2_N_2"/>
    <property type="match status" value="1"/>
</dbReference>
<dbReference type="Pfam" id="PF02475">
    <property type="entry name" value="TRM5-TYW2_MTfase"/>
    <property type="match status" value="1"/>
</dbReference>
<gene>
    <name evidence="7" type="ORF">Sango_1318400</name>
</gene>
<dbReference type="InterPro" id="IPR056744">
    <property type="entry name" value="TRM5/TYW2-like_N"/>
</dbReference>
<evidence type="ECO:0000313" key="8">
    <source>
        <dbReference type="Proteomes" id="UP001289374"/>
    </source>
</evidence>
<name>A0AAE1WSA1_9LAMI</name>
<dbReference type="EMBL" id="JACGWL010000007">
    <property type="protein sequence ID" value="KAK4398429.1"/>
    <property type="molecule type" value="Genomic_DNA"/>
</dbReference>
<dbReference type="AlphaFoldDB" id="A0AAE1WSA1"/>
<evidence type="ECO:0000256" key="2">
    <source>
        <dbReference type="ARBA" id="ARBA00022691"/>
    </source>
</evidence>
<feature type="compositionally biased region" description="Basic residues" evidence="4">
    <location>
        <begin position="76"/>
        <end position="89"/>
    </location>
</feature>
<feature type="compositionally biased region" description="Low complexity" evidence="4">
    <location>
        <begin position="105"/>
        <end position="126"/>
    </location>
</feature>
<evidence type="ECO:0000256" key="3">
    <source>
        <dbReference type="ARBA" id="ARBA00022694"/>
    </source>
</evidence>
<keyword evidence="2" id="KW-0949">S-adenosyl-L-methionine</keyword>
<feature type="region of interest" description="Disordered" evidence="4">
    <location>
        <begin position="103"/>
        <end position="150"/>
    </location>
</feature>
<reference evidence="7" key="1">
    <citation type="submission" date="2020-06" db="EMBL/GenBank/DDBJ databases">
        <authorList>
            <person name="Li T."/>
            <person name="Hu X."/>
            <person name="Zhang T."/>
            <person name="Song X."/>
            <person name="Zhang H."/>
            <person name="Dai N."/>
            <person name="Sheng W."/>
            <person name="Hou X."/>
            <person name="Wei L."/>
        </authorList>
    </citation>
    <scope>NUCLEOTIDE SEQUENCE</scope>
    <source>
        <strain evidence="7">K16</strain>
        <tissue evidence="7">Leaf</tissue>
    </source>
</reference>